<feature type="transmembrane region" description="Helical" evidence="1">
    <location>
        <begin position="871"/>
        <end position="893"/>
    </location>
</feature>
<gene>
    <name evidence="3" type="ORF">A2960_03970</name>
</gene>
<feature type="signal peptide" evidence="2">
    <location>
        <begin position="1"/>
        <end position="31"/>
    </location>
</feature>
<feature type="transmembrane region" description="Helical" evidence="1">
    <location>
        <begin position="809"/>
        <end position="828"/>
    </location>
</feature>
<protein>
    <recommendedName>
        <fullName evidence="5">SH3b domain-containing protein</fullName>
    </recommendedName>
</protein>
<feature type="chain" id="PRO_5009522991" description="SH3b domain-containing protein" evidence="2">
    <location>
        <begin position="32"/>
        <end position="1009"/>
    </location>
</feature>
<keyword evidence="1" id="KW-0812">Transmembrane</keyword>
<evidence type="ECO:0000313" key="3">
    <source>
        <dbReference type="EMBL" id="OGG26123.1"/>
    </source>
</evidence>
<dbReference type="AlphaFoldDB" id="A0A1F6ANR9"/>
<keyword evidence="1" id="KW-1133">Transmembrane helix</keyword>
<proteinExistence type="predicted"/>
<evidence type="ECO:0008006" key="5">
    <source>
        <dbReference type="Google" id="ProtNLM"/>
    </source>
</evidence>
<evidence type="ECO:0000256" key="2">
    <source>
        <dbReference type="SAM" id="SignalP"/>
    </source>
</evidence>
<dbReference type="EMBL" id="MFJR01000013">
    <property type="protein sequence ID" value="OGG26123.1"/>
    <property type="molecule type" value="Genomic_DNA"/>
</dbReference>
<accession>A0A1F6ANR9</accession>
<name>A0A1F6ANR9_9BACT</name>
<organism evidence="3 4">
    <name type="scientific">Candidatus Gottesmanbacteria bacterium RIFCSPLOWO2_01_FULL_39_12b</name>
    <dbReference type="NCBI Taxonomy" id="1798388"/>
    <lineage>
        <taxon>Bacteria</taxon>
        <taxon>Candidatus Gottesmaniibacteriota</taxon>
    </lineage>
</organism>
<sequence>MKKTAQVAIHVLLAVLFINVAALAFSKAAWAASGNTQICQPSSNCVIGEFLYDDSYIPITDASCTITSHDPDGGVPFLDSVVMTVSPENDGWYSHTFSNQTTEGVYRTQVCCRIISSAFDTTDVNATSDQIVVGKDISTTTPIRFSSTGTLPAGLVAGTRYYAIKVNSTTIKVATSVANAQAGTAIDLTSQGSGTHTVESDDIMCLDKTFEVRNQSTLTQNDVTSAVWNASRTSYTAAGSFGQALQNIVPSASDIAADTWGYSSRSLSTFGTLVSDIWSNSTRTLTGFGTLVSDIWSNTTRTLTGAGLADGSLATKSDVETKVDAKAQELKDEIKKVSTNSTQTVTNVQNITTEITSLKNTTQETRNLLEGVINKPVIEVSIEEVPDLGAKLNETEGVATQLFTSAQYAKSKAGLIKLKWNSFENSEVLDSVQELTRKLGGENDPSSSGSVFGYISFLKESWDWSLVETIRSQVKAVREVLASIQSEVESSGRSKASYNKVTALVGYLSQLESSIGDISNKSSQKTLFGKLKETRLLADLLDKREEDTKSLLSGWDLYQLADKQKKLSELAKQVVTINRIPSINKTLLSADSVLEKDLKNKSYFVLGIISSNKKLLAKKPGSPLTNTWLELGSIVFKTLVTNPSTLISQKAPIKYYLPPEVKEEDIIETDAGLTVKYDTEKNQYYVSGEFLLAPSETKTISVRTADIWVINKEEIDSFRKQAEELFHPLEKTSFFAQGVTIKSDIDVSLDKVLNLIKSNGTPEAKIRAFREAQIEMKAVLGKTEKLKELVTQAGSIGTLFGFVGGTQTLAVWGLILILVAGFVFMAMYMKILVKQEKDVVTKLSSLKEINSPHHNGENVPVKPMPRLRHTLQFSVILMFFGIGLGLGSGIILGKASLASDSSKTVAEKTQEPDVLGSTSNQTIVKEKVCKSKDEKKVEQSVKIFVPSGGSVNVRSDSSLNSFVITRLEQTSQFVELDRRDGWVQIAVDVEKGEVTYSKGWVSEEFAGKE</sequence>
<keyword evidence="1" id="KW-0472">Membrane</keyword>
<evidence type="ECO:0000256" key="1">
    <source>
        <dbReference type="SAM" id="Phobius"/>
    </source>
</evidence>
<reference evidence="3 4" key="1">
    <citation type="journal article" date="2016" name="Nat. Commun.">
        <title>Thousands of microbial genomes shed light on interconnected biogeochemical processes in an aquifer system.</title>
        <authorList>
            <person name="Anantharaman K."/>
            <person name="Brown C.T."/>
            <person name="Hug L.A."/>
            <person name="Sharon I."/>
            <person name="Castelle C.J."/>
            <person name="Probst A.J."/>
            <person name="Thomas B.C."/>
            <person name="Singh A."/>
            <person name="Wilkins M.J."/>
            <person name="Karaoz U."/>
            <person name="Brodie E.L."/>
            <person name="Williams K.H."/>
            <person name="Hubbard S.S."/>
            <person name="Banfield J.F."/>
        </authorList>
    </citation>
    <scope>NUCLEOTIDE SEQUENCE [LARGE SCALE GENOMIC DNA]</scope>
</reference>
<evidence type="ECO:0000313" key="4">
    <source>
        <dbReference type="Proteomes" id="UP000176609"/>
    </source>
</evidence>
<comment type="caution">
    <text evidence="3">The sequence shown here is derived from an EMBL/GenBank/DDBJ whole genome shotgun (WGS) entry which is preliminary data.</text>
</comment>
<keyword evidence="2" id="KW-0732">Signal</keyword>
<dbReference type="Gene3D" id="2.30.30.40">
    <property type="entry name" value="SH3 Domains"/>
    <property type="match status" value="1"/>
</dbReference>
<dbReference type="Proteomes" id="UP000176609">
    <property type="component" value="Unassembled WGS sequence"/>
</dbReference>